<name>A0A5B7EUP5_PORTR</name>
<dbReference type="Proteomes" id="UP000324222">
    <property type="component" value="Unassembled WGS sequence"/>
</dbReference>
<reference evidence="1 2" key="1">
    <citation type="submission" date="2019-05" db="EMBL/GenBank/DDBJ databases">
        <title>Another draft genome of Portunus trituberculatus and its Hox gene families provides insights of decapod evolution.</title>
        <authorList>
            <person name="Jeong J.-H."/>
            <person name="Song I."/>
            <person name="Kim S."/>
            <person name="Choi T."/>
            <person name="Kim D."/>
            <person name="Ryu S."/>
            <person name="Kim W."/>
        </authorList>
    </citation>
    <scope>NUCLEOTIDE SEQUENCE [LARGE SCALE GENOMIC DNA]</scope>
    <source>
        <tissue evidence="1">Muscle</tissue>
    </source>
</reference>
<gene>
    <name evidence="1" type="ORF">E2C01_030375</name>
</gene>
<dbReference type="AlphaFoldDB" id="A0A5B7EUP5"/>
<keyword evidence="2" id="KW-1185">Reference proteome</keyword>
<sequence>MPPSLIFDESYFFCRVFSEVIIPVHLSRHRPQPRRGTAYLPLSLSWVESSRPPTLSPAHLSVVLISRAAVPQLQPAAFPPRSSSTTLPLLPLPAVICAHHLQAAQTLMQTTRISIQESFITASQACAVLLAARGPPPAAASSH</sequence>
<organism evidence="1 2">
    <name type="scientific">Portunus trituberculatus</name>
    <name type="common">Swimming crab</name>
    <name type="synonym">Neptunus trituberculatus</name>
    <dbReference type="NCBI Taxonomy" id="210409"/>
    <lineage>
        <taxon>Eukaryota</taxon>
        <taxon>Metazoa</taxon>
        <taxon>Ecdysozoa</taxon>
        <taxon>Arthropoda</taxon>
        <taxon>Crustacea</taxon>
        <taxon>Multicrustacea</taxon>
        <taxon>Malacostraca</taxon>
        <taxon>Eumalacostraca</taxon>
        <taxon>Eucarida</taxon>
        <taxon>Decapoda</taxon>
        <taxon>Pleocyemata</taxon>
        <taxon>Brachyura</taxon>
        <taxon>Eubrachyura</taxon>
        <taxon>Portunoidea</taxon>
        <taxon>Portunidae</taxon>
        <taxon>Portuninae</taxon>
        <taxon>Portunus</taxon>
    </lineage>
</organism>
<evidence type="ECO:0000313" key="1">
    <source>
        <dbReference type="EMBL" id="MPC36906.1"/>
    </source>
</evidence>
<accession>A0A5B7EUP5</accession>
<dbReference type="EMBL" id="VSRR010003631">
    <property type="protein sequence ID" value="MPC36906.1"/>
    <property type="molecule type" value="Genomic_DNA"/>
</dbReference>
<comment type="caution">
    <text evidence="1">The sequence shown here is derived from an EMBL/GenBank/DDBJ whole genome shotgun (WGS) entry which is preliminary data.</text>
</comment>
<proteinExistence type="predicted"/>
<protein>
    <submittedName>
        <fullName evidence="1">Uncharacterized protein</fullName>
    </submittedName>
</protein>
<evidence type="ECO:0000313" key="2">
    <source>
        <dbReference type="Proteomes" id="UP000324222"/>
    </source>
</evidence>